<dbReference type="InterPro" id="IPR045929">
    <property type="entry name" value="DUF6348"/>
</dbReference>
<organism evidence="1 2">
    <name type="scientific">Rhodanobacter ginsenosidimutans</name>
    <dbReference type="NCBI Taxonomy" id="490571"/>
    <lineage>
        <taxon>Bacteria</taxon>
        <taxon>Pseudomonadati</taxon>
        <taxon>Pseudomonadota</taxon>
        <taxon>Gammaproteobacteria</taxon>
        <taxon>Lysobacterales</taxon>
        <taxon>Rhodanobacteraceae</taxon>
        <taxon>Rhodanobacter</taxon>
    </lineage>
</organism>
<evidence type="ECO:0000313" key="1">
    <source>
        <dbReference type="EMBL" id="MFC5439139.1"/>
    </source>
</evidence>
<comment type="caution">
    <text evidence="1">The sequence shown here is derived from an EMBL/GenBank/DDBJ whole genome shotgun (WGS) entry which is preliminary data.</text>
</comment>
<dbReference type="Pfam" id="PF19875">
    <property type="entry name" value="DUF6348"/>
    <property type="match status" value="1"/>
</dbReference>
<dbReference type="Proteomes" id="UP001596018">
    <property type="component" value="Unassembled WGS sequence"/>
</dbReference>
<gene>
    <name evidence="1" type="ORF">ACFPK0_03815</name>
</gene>
<keyword evidence="2" id="KW-1185">Reference proteome</keyword>
<dbReference type="EMBL" id="JBHSMM010000001">
    <property type="protein sequence ID" value="MFC5439139.1"/>
    <property type="molecule type" value="Genomic_DNA"/>
</dbReference>
<accession>A0ABW0JSQ1</accession>
<protein>
    <submittedName>
        <fullName evidence="1">DUF6348 family protein</fullName>
    </submittedName>
</protein>
<name>A0ABW0JSQ1_9GAMM</name>
<proteinExistence type="predicted"/>
<reference evidence="2" key="1">
    <citation type="journal article" date="2019" name="Int. J. Syst. Evol. Microbiol.">
        <title>The Global Catalogue of Microorganisms (GCM) 10K type strain sequencing project: providing services to taxonomists for standard genome sequencing and annotation.</title>
        <authorList>
            <consortium name="The Broad Institute Genomics Platform"/>
            <consortium name="The Broad Institute Genome Sequencing Center for Infectious Disease"/>
            <person name="Wu L."/>
            <person name="Ma J."/>
        </authorList>
    </citation>
    <scope>NUCLEOTIDE SEQUENCE [LARGE SCALE GENOMIC DNA]</scope>
    <source>
        <strain evidence="2">KACC 12822</strain>
    </source>
</reference>
<evidence type="ECO:0000313" key="2">
    <source>
        <dbReference type="Proteomes" id="UP001596018"/>
    </source>
</evidence>
<sequence length="217" mass="24630">MESVALQKYLLRLFEKHGVEMEADEDGWLVTDDDFPAIRAEWHEGVAGEPGRLDVDVVLSEERRIEESFAGFGGGEAGCRDALQGFERDAFHVLLAACWYVTDSRRMQITSWEMGVRTWDVFIGPFTLRGVDITDMEMLDQVPVAMEAALHNEALKPELHWLRLAYRRTGDSEVRCEALLDNEPWTAGTQALATLAWPSDELAYTARSFIVLDVRDY</sequence>
<dbReference type="RefSeq" id="WP_377338485.1">
    <property type="nucleotide sequence ID" value="NZ_JALBWS010000015.1"/>
</dbReference>